<reference evidence="12 13" key="1">
    <citation type="journal article" date="2016" name="Int. J. Syst. Evol. Microbiol.">
        <title>Ensifer glycinis sp. nov., an novel rhizobial species associated with Glycine spp.</title>
        <authorList>
            <person name="Yan H."/>
            <person name="Yan J."/>
            <person name="Sui X.H."/>
            <person name="Wang E.T."/>
            <person name="Chen W.X."/>
            <person name="Zhang X.X."/>
            <person name="Chen W.F."/>
        </authorList>
    </citation>
    <scope>NUCLEOTIDE SEQUENCE [LARGE SCALE GENOMIC DNA]</scope>
    <source>
        <strain evidence="12 13">CCBAU 23380</strain>
    </source>
</reference>
<evidence type="ECO:0000256" key="9">
    <source>
        <dbReference type="RuleBase" id="RU363032"/>
    </source>
</evidence>
<evidence type="ECO:0000256" key="1">
    <source>
        <dbReference type="ARBA" id="ARBA00004651"/>
    </source>
</evidence>
<protein>
    <recommendedName>
        <fullName evidence="10">Sulfate transport system permease protein CysT</fullName>
    </recommendedName>
</protein>
<sequence length="230" mass="24869">MASANRRVLPGFSLTLGDTVFYLSILVLMPITAVFFKAGTLSLEEFWGAVWTERARAAYLLTFGAALAAAVVNIILGLLIAWVLVRYEFHGKKIIDALVDLPLALPTAVAGLVYSALYVPNGWLGQYLVPLGIHGAYSRFAIVLVLVFVGLPFVVRTVQPILENLDPETEEASACLGATRLQTFWNVILPTLYPALITGFALAFARGVANTVQLSSSRGTSPMRQKSPQS</sequence>
<evidence type="ECO:0000313" key="13">
    <source>
        <dbReference type="Proteomes" id="UP000094025"/>
    </source>
</evidence>
<keyword evidence="7 9" id="KW-0472">Membrane</keyword>
<dbReference type="InterPro" id="IPR005667">
    <property type="entry name" value="Sulph_transpt2"/>
</dbReference>
<dbReference type="EMBL" id="LPUX01000068">
    <property type="protein sequence ID" value="OAP34561.1"/>
    <property type="molecule type" value="Genomic_DNA"/>
</dbReference>
<keyword evidence="5 9" id="KW-1133">Transmembrane helix</keyword>
<keyword evidence="6 10" id="KW-0764">Sulfate transport</keyword>
<feature type="transmembrane region" description="Helical" evidence="9">
    <location>
        <begin position="58"/>
        <end position="85"/>
    </location>
</feature>
<comment type="function">
    <text evidence="8">Part of the ABC transporter complex CysAWTP (TC 3.A.1.6.1) involved in sulfate/thiosulfate import. Probably responsible for the translocation of the substrate across the membrane.</text>
</comment>
<evidence type="ECO:0000259" key="11">
    <source>
        <dbReference type="PROSITE" id="PS50928"/>
    </source>
</evidence>
<evidence type="ECO:0000256" key="2">
    <source>
        <dbReference type="ARBA" id="ARBA00011779"/>
    </source>
</evidence>
<feature type="domain" description="ABC transmembrane type-1" evidence="11">
    <location>
        <begin position="59"/>
        <end position="230"/>
    </location>
</feature>
<dbReference type="SUPFAM" id="SSF161098">
    <property type="entry name" value="MetI-like"/>
    <property type="match status" value="1"/>
</dbReference>
<comment type="subunit">
    <text evidence="2">The complex is composed of two ATP-binding proteins (CysA), two transmembrane proteins (CysT and CysW) and a solute-binding protein (CysP).</text>
</comment>
<evidence type="ECO:0000256" key="6">
    <source>
        <dbReference type="ARBA" id="ARBA00023032"/>
    </source>
</evidence>
<dbReference type="Proteomes" id="UP000094025">
    <property type="component" value="Unassembled WGS sequence"/>
</dbReference>
<organism evidence="12 13">
    <name type="scientific">Sinorhizobium glycinis</name>
    <dbReference type="NCBI Taxonomy" id="1472378"/>
    <lineage>
        <taxon>Bacteria</taxon>
        <taxon>Pseudomonadati</taxon>
        <taxon>Pseudomonadota</taxon>
        <taxon>Alphaproteobacteria</taxon>
        <taxon>Hyphomicrobiales</taxon>
        <taxon>Rhizobiaceae</taxon>
        <taxon>Sinorhizobium/Ensifer group</taxon>
        <taxon>Sinorhizobium</taxon>
    </lineage>
</organism>
<dbReference type="Pfam" id="PF00528">
    <property type="entry name" value="BPD_transp_1"/>
    <property type="match status" value="1"/>
</dbReference>
<dbReference type="InterPro" id="IPR035906">
    <property type="entry name" value="MetI-like_sf"/>
</dbReference>
<dbReference type="PANTHER" id="PTHR30406:SF8">
    <property type="entry name" value="SULFATE TRANSPORT SYSTEM PERMEASE PROTEIN CYST"/>
    <property type="match status" value="1"/>
</dbReference>
<dbReference type="Gene3D" id="1.10.3720.10">
    <property type="entry name" value="MetI-like"/>
    <property type="match status" value="1"/>
</dbReference>
<dbReference type="GO" id="GO:0005886">
    <property type="term" value="C:plasma membrane"/>
    <property type="evidence" value="ECO:0007669"/>
    <property type="project" value="UniProtKB-SubCell"/>
</dbReference>
<comment type="similarity">
    <text evidence="10">Belongs to the binding-protein-dependent transport system permease family. CysTW subfamily.</text>
</comment>
<comment type="function">
    <text evidence="10">Part of the ABC transporter complex (TC 3.A.1.6.1) involved in sulfate/thiosulfate import.</text>
</comment>
<evidence type="ECO:0000256" key="10">
    <source>
        <dbReference type="RuleBase" id="RU366001"/>
    </source>
</evidence>
<keyword evidence="13" id="KW-1185">Reference proteome</keyword>
<dbReference type="InterPro" id="IPR011865">
    <property type="entry name" value="CysT_permease"/>
</dbReference>
<evidence type="ECO:0000313" key="12">
    <source>
        <dbReference type="EMBL" id="OAP34561.1"/>
    </source>
</evidence>
<evidence type="ECO:0000256" key="7">
    <source>
        <dbReference type="ARBA" id="ARBA00023136"/>
    </source>
</evidence>
<dbReference type="PANTHER" id="PTHR30406">
    <property type="entry name" value="SULFATE TRANSPORT SYSTEM PERMEASE PROTEIN"/>
    <property type="match status" value="1"/>
</dbReference>
<dbReference type="AlphaFoldDB" id="A0A178XH87"/>
<name>A0A178XH87_9HYPH</name>
<gene>
    <name evidence="12" type="ORF">AU381_24885</name>
</gene>
<comment type="caution">
    <text evidence="10">Lacks conserved residue(s) required for the propagation of feature annotation.</text>
</comment>
<dbReference type="STRING" id="1472378.AU381_24885"/>
<evidence type="ECO:0000256" key="3">
    <source>
        <dbReference type="ARBA" id="ARBA00022448"/>
    </source>
</evidence>
<feature type="transmembrane region" description="Helical" evidence="9">
    <location>
        <begin position="137"/>
        <end position="155"/>
    </location>
</feature>
<evidence type="ECO:0000256" key="4">
    <source>
        <dbReference type="ARBA" id="ARBA00022692"/>
    </source>
</evidence>
<dbReference type="PROSITE" id="PS50928">
    <property type="entry name" value="ABC_TM1"/>
    <property type="match status" value="1"/>
</dbReference>
<evidence type="ECO:0000256" key="5">
    <source>
        <dbReference type="ARBA" id="ARBA00022989"/>
    </source>
</evidence>
<evidence type="ECO:0000256" key="8">
    <source>
        <dbReference type="ARBA" id="ARBA00025323"/>
    </source>
</evidence>
<dbReference type="CDD" id="cd06261">
    <property type="entry name" value="TM_PBP2"/>
    <property type="match status" value="1"/>
</dbReference>
<comment type="caution">
    <text evidence="12">The sequence shown here is derived from an EMBL/GenBank/DDBJ whole genome shotgun (WGS) entry which is preliminary data.</text>
</comment>
<dbReference type="RefSeq" id="WP_064244744.1">
    <property type="nucleotide sequence ID" value="NZ_LPUX01000068.1"/>
</dbReference>
<accession>A0A178XH87</accession>
<keyword evidence="3 9" id="KW-0813">Transport</keyword>
<proteinExistence type="inferred from homology"/>
<feature type="transmembrane region" description="Helical" evidence="9">
    <location>
        <begin position="97"/>
        <end position="117"/>
    </location>
</feature>
<dbReference type="InterPro" id="IPR000515">
    <property type="entry name" value="MetI-like"/>
</dbReference>
<comment type="subcellular location">
    <subcellularLocation>
        <location evidence="1 9">Cell membrane</location>
        <topology evidence="1 9">Multi-pass membrane protein</topology>
    </subcellularLocation>
</comment>
<dbReference type="NCBIfam" id="TIGR02139">
    <property type="entry name" value="permease_CysT"/>
    <property type="match status" value="1"/>
</dbReference>
<feature type="transmembrane region" description="Helical" evidence="9">
    <location>
        <begin position="20"/>
        <end position="38"/>
    </location>
</feature>
<dbReference type="GO" id="GO:0015419">
    <property type="term" value="F:ABC-type sulfate transporter activity"/>
    <property type="evidence" value="ECO:0007669"/>
    <property type="project" value="UniProtKB-UniRule"/>
</dbReference>
<keyword evidence="4 9" id="KW-0812">Transmembrane</keyword>